<dbReference type="SUPFAM" id="SSF53474">
    <property type="entry name" value="alpha/beta-Hydrolases"/>
    <property type="match status" value="1"/>
</dbReference>
<dbReference type="Proteomes" id="UP000634660">
    <property type="component" value="Unassembled WGS sequence"/>
</dbReference>
<sequence>MHEYPQRPRPEGRPPYEEYPTRGGGPGYQDLRDRPDQGYPPPPGNGPYGSGPYGSGPYGSGPYGSGPYGDGPPGGAPDGGTPPPPRPRRRGVWIGAVVVLALVLGGGGFAARKLDWFSGNGEAVSFGKNPVPPAEGKTDPGAPATPPPAPSGDPDVLMPTGPRSGFKQTTKLDDGTVIAKTRLAGAKSGFEGDVWVWAPKEYDDPKYAKSGFPVLIALPGGNGFPSNYWSDRSLGLQKAIAEGVQAGTSLPFIVIMPVLNPDNTYYYDGSDIPGQAKMGTWIAEDVPDFTRANFRTYKSRDGWAFMGSSSGAFVGMKTVLQHPDKFKAVIASGGEIVPDSPLWKGHQAEMDANNPEKLAQKLIGSGGPEVYINFQVGTKESGKDRMVRFQQQFGKGPVKTTVRDIQNGEHNGWHYVRGMKEGSLEWISKVLKAPKPDTAG</sequence>
<evidence type="ECO:0000256" key="2">
    <source>
        <dbReference type="SAM" id="Phobius"/>
    </source>
</evidence>
<gene>
    <name evidence="3" type="ORF">GCM10010371_41530</name>
</gene>
<dbReference type="Pfam" id="PF00756">
    <property type="entry name" value="Esterase"/>
    <property type="match status" value="1"/>
</dbReference>
<name>A0A918QXT3_9ACTN</name>
<organism evidence="3 4">
    <name type="scientific">Streptomyces subrutilus</name>
    <dbReference type="NCBI Taxonomy" id="36818"/>
    <lineage>
        <taxon>Bacteria</taxon>
        <taxon>Bacillati</taxon>
        <taxon>Actinomycetota</taxon>
        <taxon>Actinomycetes</taxon>
        <taxon>Kitasatosporales</taxon>
        <taxon>Streptomycetaceae</taxon>
        <taxon>Streptomyces</taxon>
    </lineage>
</organism>
<keyword evidence="2" id="KW-1133">Transmembrane helix</keyword>
<evidence type="ECO:0000313" key="4">
    <source>
        <dbReference type="Proteomes" id="UP000634660"/>
    </source>
</evidence>
<reference evidence="3" key="2">
    <citation type="submission" date="2020-09" db="EMBL/GenBank/DDBJ databases">
        <authorList>
            <person name="Sun Q."/>
            <person name="Ohkuma M."/>
        </authorList>
    </citation>
    <scope>NUCLEOTIDE SEQUENCE</scope>
    <source>
        <strain evidence="3">JCM 4834</strain>
    </source>
</reference>
<comment type="caution">
    <text evidence="3">The sequence shown here is derived from an EMBL/GenBank/DDBJ whole genome shotgun (WGS) entry which is preliminary data.</text>
</comment>
<evidence type="ECO:0000313" key="3">
    <source>
        <dbReference type="EMBL" id="GGZ77432.1"/>
    </source>
</evidence>
<dbReference type="PANTHER" id="PTHR48098">
    <property type="entry name" value="ENTEROCHELIN ESTERASE-RELATED"/>
    <property type="match status" value="1"/>
</dbReference>
<dbReference type="InterPro" id="IPR050583">
    <property type="entry name" value="Mycobacterial_A85_antigen"/>
</dbReference>
<feature type="transmembrane region" description="Helical" evidence="2">
    <location>
        <begin position="92"/>
        <end position="111"/>
    </location>
</feature>
<dbReference type="Gene3D" id="3.40.50.1820">
    <property type="entry name" value="alpha/beta hydrolase"/>
    <property type="match status" value="1"/>
</dbReference>
<evidence type="ECO:0000256" key="1">
    <source>
        <dbReference type="SAM" id="MobiDB-lite"/>
    </source>
</evidence>
<accession>A0A918QXT3</accession>
<dbReference type="InterPro" id="IPR029058">
    <property type="entry name" value="AB_hydrolase_fold"/>
</dbReference>
<dbReference type="AlphaFoldDB" id="A0A918QXT3"/>
<dbReference type="PANTHER" id="PTHR48098:SF1">
    <property type="entry name" value="DIACYLGLYCEROL ACYLTRANSFERASE_MYCOLYLTRANSFERASE AG85A"/>
    <property type="match status" value="1"/>
</dbReference>
<evidence type="ECO:0008006" key="5">
    <source>
        <dbReference type="Google" id="ProtNLM"/>
    </source>
</evidence>
<keyword evidence="2" id="KW-0472">Membrane</keyword>
<feature type="region of interest" description="Disordered" evidence="1">
    <location>
        <begin position="1"/>
        <end position="89"/>
    </location>
</feature>
<protein>
    <recommendedName>
        <fullName evidence="5">Esterase</fullName>
    </recommendedName>
</protein>
<feature type="compositionally biased region" description="Basic and acidic residues" evidence="1">
    <location>
        <begin position="1"/>
        <end position="20"/>
    </location>
</feature>
<feature type="region of interest" description="Disordered" evidence="1">
    <location>
        <begin position="127"/>
        <end position="169"/>
    </location>
</feature>
<reference evidence="3" key="1">
    <citation type="journal article" date="2014" name="Int. J. Syst. Evol. Microbiol.">
        <title>Complete genome sequence of Corynebacterium casei LMG S-19264T (=DSM 44701T), isolated from a smear-ripened cheese.</title>
        <authorList>
            <consortium name="US DOE Joint Genome Institute (JGI-PGF)"/>
            <person name="Walter F."/>
            <person name="Albersmeier A."/>
            <person name="Kalinowski J."/>
            <person name="Ruckert C."/>
        </authorList>
    </citation>
    <scope>NUCLEOTIDE SEQUENCE</scope>
    <source>
        <strain evidence="3">JCM 4834</strain>
    </source>
</reference>
<keyword evidence="2" id="KW-0812">Transmembrane</keyword>
<dbReference type="GO" id="GO:0016747">
    <property type="term" value="F:acyltransferase activity, transferring groups other than amino-acyl groups"/>
    <property type="evidence" value="ECO:0007669"/>
    <property type="project" value="TreeGrafter"/>
</dbReference>
<dbReference type="InterPro" id="IPR000801">
    <property type="entry name" value="Esterase-like"/>
</dbReference>
<dbReference type="EMBL" id="BMVX01000015">
    <property type="protein sequence ID" value="GGZ77432.1"/>
    <property type="molecule type" value="Genomic_DNA"/>
</dbReference>
<proteinExistence type="predicted"/>
<feature type="compositionally biased region" description="Gly residues" evidence="1">
    <location>
        <begin position="46"/>
        <end position="78"/>
    </location>
</feature>